<organism evidence="1 2">
    <name type="scientific">Lipomyces orientalis</name>
    <dbReference type="NCBI Taxonomy" id="1233043"/>
    <lineage>
        <taxon>Eukaryota</taxon>
        <taxon>Fungi</taxon>
        <taxon>Dikarya</taxon>
        <taxon>Ascomycota</taxon>
        <taxon>Saccharomycotina</taxon>
        <taxon>Lipomycetes</taxon>
        <taxon>Lipomycetales</taxon>
        <taxon>Lipomycetaceae</taxon>
        <taxon>Lipomyces</taxon>
    </lineage>
</organism>
<keyword evidence="2" id="KW-1185">Reference proteome</keyword>
<gene>
    <name evidence="1" type="ORF">V1517DRAFT_328973</name>
</gene>
<proteinExistence type="predicted"/>
<sequence>MAFYTTAMCLLGHMTHLALESQLSVITLAPLFGTSYVEVYRSLIVPTLFAFALFGFLWKREIPNISRWLRIATVAYSSIGILLSRQMGSIKGELFGPWYGPLAAEAVAFYPIVIGSAYNLAEVFNSKAAKSPIISSASGTRLALMSLAAARLFIILEGRVFGRMLGHIVFSLYPSTWSAMRKIQATNLAATLAVAMLSSPRKIILPIIVAFAAMQLSDYSSLSLAASNNVLASTVSVSGYLSVVSIPSKSLLVLRNDHTLLGGQYISPPPQIADQLPPNSEWAPEPIFAAFVMQESIRLVTPPPVGVNHQNNVLIIGLGIGTAATAMINHNVSTDVVDFDSEVVHFAVEHFQFPIDRARVTICDARKLIRRLAQQAAEDGIRHYDYIIHDIFTGGVVSPKLFTSEVWQDTRRIMAPDGVLVVNFGGDLDSSMSRAMIRTLIKGFRETGGNCRAFRELPKPEDLAPGESDFANVVIFCRKKEGGTVRFRGPVQEDYLKSLVRYQALVVKNEIELPIYLRDSEELPENKNEIRIIDETNVHQFARQAAEGAAKHWELMNEVLDWRIWADW</sequence>
<dbReference type="EMBL" id="MU970123">
    <property type="protein sequence ID" value="KAK9320589.1"/>
    <property type="molecule type" value="Genomic_DNA"/>
</dbReference>
<reference evidence="2" key="1">
    <citation type="journal article" date="2024" name="Front. Bioeng. Biotechnol.">
        <title>Genome-scale model development and genomic sequencing of the oleaginous clade Lipomyces.</title>
        <authorList>
            <person name="Czajka J.J."/>
            <person name="Han Y."/>
            <person name="Kim J."/>
            <person name="Mondo S.J."/>
            <person name="Hofstad B.A."/>
            <person name="Robles A."/>
            <person name="Haridas S."/>
            <person name="Riley R."/>
            <person name="LaButti K."/>
            <person name="Pangilinan J."/>
            <person name="Andreopoulos W."/>
            <person name="Lipzen A."/>
            <person name="Yan J."/>
            <person name="Wang M."/>
            <person name="Ng V."/>
            <person name="Grigoriev I.V."/>
            <person name="Spatafora J.W."/>
            <person name="Magnuson J.K."/>
            <person name="Baker S.E."/>
            <person name="Pomraning K.R."/>
        </authorList>
    </citation>
    <scope>NUCLEOTIDE SEQUENCE [LARGE SCALE GENOMIC DNA]</scope>
    <source>
        <strain evidence="2">CBS 10300</strain>
    </source>
</reference>
<name>A0ACC3THM3_9ASCO</name>
<accession>A0ACC3THM3</accession>
<evidence type="ECO:0000313" key="2">
    <source>
        <dbReference type="Proteomes" id="UP001489719"/>
    </source>
</evidence>
<dbReference type="Proteomes" id="UP001489719">
    <property type="component" value="Unassembled WGS sequence"/>
</dbReference>
<protein>
    <submittedName>
        <fullName evidence="1">Uncharacterized protein</fullName>
    </submittedName>
</protein>
<evidence type="ECO:0000313" key="1">
    <source>
        <dbReference type="EMBL" id="KAK9320589.1"/>
    </source>
</evidence>
<comment type="caution">
    <text evidence="1">The sequence shown here is derived from an EMBL/GenBank/DDBJ whole genome shotgun (WGS) entry which is preliminary data.</text>
</comment>